<dbReference type="GO" id="GO:0000398">
    <property type="term" value="P:mRNA splicing, via spliceosome"/>
    <property type="evidence" value="ECO:0007669"/>
    <property type="project" value="InterPro"/>
</dbReference>
<dbReference type="GeneID" id="23614843"/>
<protein>
    <submittedName>
        <fullName evidence="4">Zinc finger CCCH domain-containing protein 42</fullName>
    </submittedName>
</protein>
<dbReference type="SMART" id="SM00360">
    <property type="entry name" value="RRM"/>
    <property type="match status" value="1"/>
</dbReference>
<dbReference type="KEGG" id="apro:F751_3452"/>
<dbReference type="InterPro" id="IPR035979">
    <property type="entry name" value="RBD_domain_sf"/>
</dbReference>
<dbReference type="PANTHER" id="PTHR45880:SF1">
    <property type="entry name" value="RNA-BINDING MOTIF PROTEIN, X-LINKED 2"/>
    <property type="match status" value="1"/>
</dbReference>
<dbReference type="InterPro" id="IPR000504">
    <property type="entry name" value="RRM_dom"/>
</dbReference>
<dbReference type="Proteomes" id="UP000028924">
    <property type="component" value="Unassembled WGS sequence"/>
</dbReference>
<dbReference type="Gene3D" id="3.30.70.330">
    <property type="match status" value="1"/>
</dbReference>
<dbReference type="PROSITE" id="PS50102">
    <property type="entry name" value="RRM"/>
    <property type="match status" value="1"/>
</dbReference>
<dbReference type="OrthoDB" id="2573941at2759"/>
<evidence type="ECO:0000256" key="1">
    <source>
        <dbReference type="ARBA" id="ARBA00022884"/>
    </source>
</evidence>
<dbReference type="AlphaFoldDB" id="A0A087SC07"/>
<dbReference type="CDD" id="cd12411">
    <property type="entry name" value="RRM_ist3_like"/>
    <property type="match status" value="1"/>
</dbReference>
<dbReference type="GO" id="GO:0005686">
    <property type="term" value="C:U2 snRNP"/>
    <property type="evidence" value="ECO:0007669"/>
    <property type="project" value="TreeGrafter"/>
</dbReference>
<gene>
    <name evidence="4" type="ORF">F751_3452</name>
</gene>
<dbReference type="EMBL" id="KL662089">
    <property type="protein sequence ID" value="KFM23261.1"/>
    <property type="molecule type" value="Genomic_DNA"/>
</dbReference>
<dbReference type="RefSeq" id="XP_011396131.1">
    <property type="nucleotide sequence ID" value="XM_011397829.1"/>
</dbReference>
<name>A0A087SC07_AUXPR</name>
<keyword evidence="5" id="KW-1185">Reference proteome</keyword>
<dbReference type="GO" id="GO:0003723">
    <property type="term" value="F:RNA binding"/>
    <property type="evidence" value="ECO:0007669"/>
    <property type="project" value="UniProtKB-UniRule"/>
</dbReference>
<evidence type="ECO:0000313" key="4">
    <source>
        <dbReference type="EMBL" id="KFM23261.1"/>
    </source>
</evidence>
<feature type="domain" description="RRM" evidence="3">
    <location>
        <begin position="36"/>
        <end position="106"/>
    </location>
</feature>
<dbReference type="PANTHER" id="PTHR45880">
    <property type="entry name" value="RNA-BINDING MOTIF PROTEIN, X-LINKED 2"/>
    <property type="match status" value="1"/>
</dbReference>
<dbReference type="STRING" id="3075.A0A087SC07"/>
<dbReference type="SUPFAM" id="SSF54928">
    <property type="entry name" value="RNA-binding domain, RBD"/>
    <property type="match status" value="1"/>
</dbReference>
<reference evidence="4 5" key="1">
    <citation type="journal article" date="2014" name="BMC Genomics">
        <title>Oil accumulation mechanisms of the oleaginous microalga Chlorella protothecoides revealed through its genome, transcriptomes, and proteomes.</title>
        <authorList>
            <person name="Gao C."/>
            <person name="Wang Y."/>
            <person name="Shen Y."/>
            <person name="Yan D."/>
            <person name="He X."/>
            <person name="Dai J."/>
            <person name="Wu Q."/>
        </authorList>
    </citation>
    <scope>NUCLEOTIDE SEQUENCE [LARGE SCALE GENOMIC DNA]</scope>
    <source>
        <strain evidence="4 5">0710</strain>
    </source>
</reference>
<keyword evidence="1 2" id="KW-0694">RNA-binding</keyword>
<evidence type="ECO:0000256" key="2">
    <source>
        <dbReference type="PROSITE-ProRule" id="PRU00176"/>
    </source>
</evidence>
<dbReference type="InterPro" id="IPR012677">
    <property type="entry name" value="Nucleotide-bd_a/b_plait_sf"/>
</dbReference>
<dbReference type="InterPro" id="IPR051847">
    <property type="entry name" value="RNA_proc/Spliceosome_comp"/>
</dbReference>
<evidence type="ECO:0000313" key="5">
    <source>
        <dbReference type="Proteomes" id="UP000028924"/>
    </source>
</evidence>
<accession>A0A087SC07</accession>
<sequence length="164" mass="18153">MNPLTQIKNTQKISKDEIELGLSDKSSWHSRFKHSAYIFAGGLPLNLTEGDLLAIFAQYGEIVDLRKPKGFAFLAYEDQRSTVVAVDNLSGAKVSGRTLRVEHVDNYRRKRAEASLILGVVRRTPRGQTQYGVGQKLRPLTPLPDSHLCQQTSPGQLEAACSVC</sequence>
<dbReference type="InterPro" id="IPR045844">
    <property type="entry name" value="RRM_Ist3-like"/>
</dbReference>
<dbReference type="GO" id="GO:0071011">
    <property type="term" value="C:precatalytic spliceosome"/>
    <property type="evidence" value="ECO:0007669"/>
    <property type="project" value="TreeGrafter"/>
</dbReference>
<dbReference type="Pfam" id="PF00076">
    <property type="entry name" value="RRM_1"/>
    <property type="match status" value="1"/>
</dbReference>
<proteinExistence type="predicted"/>
<organism evidence="4 5">
    <name type="scientific">Auxenochlorella protothecoides</name>
    <name type="common">Green microalga</name>
    <name type="synonym">Chlorella protothecoides</name>
    <dbReference type="NCBI Taxonomy" id="3075"/>
    <lineage>
        <taxon>Eukaryota</taxon>
        <taxon>Viridiplantae</taxon>
        <taxon>Chlorophyta</taxon>
        <taxon>core chlorophytes</taxon>
        <taxon>Trebouxiophyceae</taxon>
        <taxon>Chlorellales</taxon>
        <taxon>Chlorellaceae</taxon>
        <taxon>Auxenochlorella</taxon>
    </lineage>
</organism>
<dbReference type="eggNOG" id="KOG0126">
    <property type="taxonomic scope" value="Eukaryota"/>
</dbReference>
<evidence type="ECO:0000259" key="3">
    <source>
        <dbReference type="PROSITE" id="PS50102"/>
    </source>
</evidence>
<dbReference type="GO" id="GO:0071013">
    <property type="term" value="C:catalytic step 2 spliceosome"/>
    <property type="evidence" value="ECO:0007669"/>
    <property type="project" value="TreeGrafter"/>
</dbReference>